<dbReference type="PANTHER" id="PTHR11567">
    <property type="entry name" value="ACID PHOSPHATASE-RELATED"/>
    <property type="match status" value="1"/>
</dbReference>
<evidence type="ECO:0000256" key="2">
    <source>
        <dbReference type="ARBA" id="ARBA00022801"/>
    </source>
</evidence>
<dbReference type="Pfam" id="PF00328">
    <property type="entry name" value="His_Phos_2"/>
    <property type="match status" value="1"/>
</dbReference>
<dbReference type="InterPro" id="IPR000560">
    <property type="entry name" value="His_Pase_clade-2"/>
</dbReference>
<dbReference type="PANTHER" id="PTHR11567:SF110">
    <property type="entry name" value="2-PHOSPHOXYLOSE PHOSPHATASE 1"/>
    <property type="match status" value="1"/>
</dbReference>
<organism evidence="3 4">
    <name type="scientific">Plesiomonas shigelloides</name>
    <name type="common">Aeromonas shigelloides</name>
    <dbReference type="NCBI Taxonomy" id="703"/>
    <lineage>
        <taxon>Bacteria</taxon>
        <taxon>Pseudomonadati</taxon>
        <taxon>Pseudomonadota</taxon>
        <taxon>Gammaproteobacteria</taxon>
        <taxon>Enterobacterales</taxon>
        <taxon>Enterobacteriaceae</taxon>
        <taxon>Plesiomonas</taxon>
    </lineage>
</organism>
<dbReference type="InterPro" id="IPR033379">
    <property type="entry name" value="Acid_Pase_AS"/>
</dbReference>
<dbReference type="GO" id="GO:0050308">
    <property type="term" value="F:sugar-phosphatase activity"/>
    <property type="evidence" value="ECO:0007669"/>
    <property type="project" value="TreeGrafter"/>
</dbReference>
<evidence type="ECO:0000313" key="4">
    <source>
        <dbReference type="Proteomes" id="UP000664658"/>
    </source>
</evidence>
<dbReference type="GO" id="GO:0030288">
    <property type="term" value="C:outer membrane-bounded periplasmic space"/>
    <property type="evidence" value="ECO:0007669"/>
    <property type="project" value="TreeGrafter"/>
</dbReference>
<dbReference type="PROSITE" id="PS00616">
    <property type="entry name" value="HIS_ACID_PHOSPHAT_1"/>
    <property type="match status" value="1"/>
</dbReference>
<comment type="similarity">
    <text evidence="1">Belongs to the histidine acid phosphatase family.</text>
</comment>
<dbReference type="InterPro" id="IPR029033">
    <property type="entry name" value="His_PPase_superfam"/>
</dbReference>
<dbReference type="Gene3D" id="3.40.50.1240">
    <property type="entry name" value="Phosphoglycerate mutase-like"/>
    <property type="match status" value="2"/>
</dbReference>
<protein>
    <submittedName>
        <fullName evidence="3">Histidine-type phosphatase</fullName>
    </submittedName>
</protein>
<comment type="caution">
    <text evidence="3">The sequence shown here is derived from an EMBL/GenBank/DDBJ whole genome shotgun (WGS) entry which is preliminary data.</text>
</comment>
<dbReference type="AlphaFoldDB" id="A0A8I1WAR7"/>
<name>A0A8I1WAR7_PLESH</name>
<accession>A0A8I1WAR7</accession>
<dbReference type="SUPFAM" id="SSF53254">
    <property type="entry name" value="Phosphoglycerate mutase-like"/>
    <property type="match status" value="1"/>
</dbReference>
<proteinExistence type="inferred from homology"/>
<reference evidence="3" key="1">
    <citation type="submission" date="2021-03" db="EMBL/GenBank/DDBJ databases">
        <title>Plesiomonas shigelloides zfcc0051, isolated from zebrafish feces.</title>
        <authorList>
            <person name="Vanderhoek Z."/>
            <person name="Gaulke C."/>
        </authorList>
    </citation>
    <scope>NUCLEOTIDE SEQUENCE</scope>
    <source>
        <strain evidence="3">Zfcc0051</strain>
    </source>
</reference>
<evidence type="ECO:0000313" key="3">
    <source>
        <dbReference type="EMBL" id="MBO1109280.1"/>
    </source>
</evidence>
<gene>
    <name evidence="3" type="ORF">J2R62_13840</name>
</gene>
<keyword evidence="2" id="KW-0378">Hydrolase</keyword>
<dbReference type="CDD" id="cd07061">
    <property type="entry name" value="HP_HAP_like"/>
    <property type="match status" value="1"/>
</dbReference>
<dbReference type="Proteomes" id="UP000664658">
    <property type="component" value="Unassembled WGS sequence"/>
</dbReference>
<sequence length="492" mass="53282">MHSLKVTPSRRVDTYLSSPYTKHHQRRLAGFALALIGLWSGLAQASAVAESTASMASATSDMPAMTLEKVVILSRHGVRAPTKMPPLLYQVTPEQWPAWPVPLGDITPRGEHLITLMGRYYHDYWRAQGLLSAAATASSTASAAETDSTKGCPAPADIYVWADVDERTRKTGEAFLQGLAPDCGLSIHHQADVRKKDPLFHIQPDSTCKMDPDTALAAVQMQVGIPLGKINQAHSPALALMDKVLRFEDSAYCQLNAPQSGVCTLAAAMPEKVTIGDGVKIQQHGALSLSSTLAEMFLLQQAQGMAVPGWGRIHTEAQWNKLLSLHNAAFNLAFRTPYIAAHQGSALLQTITAALNDTAGADSLGSPAAKARIVFLAGHDTNLANLSGLLGTDWTLPQQPDNTPPGGELVFERWRDSRGTPWLRVQVVYQSLAQMREQTPLTLTEPPHAVTLQLPGCQTASERAGWCQLSDFNRYVKQHIIPSCTLQALRGD</sequence>
<dbReference type="EMBL" id="JAFNAA010000016">
    <property type="protein sequence ID" value="MBO1109280.1"/>
    <property type="molecule type" value="Genomic_DNA"/>
</dbReference>
<evidence type="ECO:0000256" key="1">
    <source>
        <dbReference type="ARBA" id="ARBA00005375"/>
    </source>
</evidence>
<dbReference type="InterPro" id="IPR050645">
    <property type="entry name" value="Histidine_acid_phosphatase"/>
</dbReference>